<evidence type="ECO:0000313" key="2">
    <source>
        <dbReference type="EMBL" id="EJW95924.1"/>
    </source>
</evidence>
<sequence>MLALRNLHRLRLVLVYWPLHSYWIQLVLQLTQVLITCLQSS</sequence>
<proteinExistence type="predicted"/>
<keyword evidence="1" id="KW-0472">Membrane</keyword>
<evidence type="ECO:0000256" key="1">
    <source>
        <dbReference type="SAM" id="Phobius"/>
    </source>
</evidence>
<comment type="caution">
    <text evidence="2">The sequence shown here is derived from an EMBL/GenBank/DDBJ whole genome shotgun (WGS) entry which is preliminary data.</text>
</comment>
<gene>
    <name evidence="2" type="ORF">EVA_15969</name>
</gene>
<reference evidence="2" key="1">
    <citation type="journal article" date="2012" name="PLoS ONE">
        <title>Gene sets for utilization of primary and secondary nutrition supplies in the distal gut of endangered iberian lynx.</title>
        <authorList>
            <person name="Alcaide M."/>
            <person name="Messina E."/>
            <person name="Richter M."/>
            <person name="Bargiela R."/>
            <person name="Peplies J."/>
            <person name="Huws S.A."/>
            <person name="Newbold C.J."/>
            <person name="Golyshin P.N."/>
            <person name="Simon M.A."/>
            <person name="Lopez G."/>
            <person name="Yakimov M.M."/>
            <person name="Ferrer M."/>
        </authorList>
    </citation>
    <scope>NUCLEOTIDE SEQUENCE</scope>
</reference>
<keyword evidence="1" id="KW-1133">Transmembrane helix</keyword>
<protein>
    <submittedName>
        <fullName evidence="2">Uncharacterized protein</fullName>
    </submittedName>
</protein>
<dbReference type="EMBL" id="AMCI01005546">
    <property type="protein sequence ID" value="EJW95924.1"/>
    <property type="molecule type" value="Genomic_DNA"/>
</dbReference>
<accession>J9G8X9</accession>
<dbReference type="AlphaFoldDB" id="J9G8X9"/>
<keyword evidence="1" id="KW-0812">Transmembrane</keyword>
<feature type="transmembrane region" description="Helical" evidence="1">
    <location>
        <begin position="20"/>
        <end position="38"/>
    </location>
</feature>
<organism evidence="2">
    <name type="scientific">gut metagenome</name>
    <dbReference type="NCBI Taxonomy" id="749906"/>
    <lineage>
        <taxon>unclassified sequences</taxon>
        <taxon>metagenomes</taxon>
        <taxon>organismal metagenomes</taxon>
    </lineage>
</organism>
<name>J9G8X9_9ZZZZ</name>